<name>A0A1H9N968_9BACT</name>
<dbReference type="AlphaFoldDB" id="A0A1H9N968"/>
<dbReference type="Gene3D" id="2.40.170.20">
    <property type="entry name" value="TonB-dependent receptor, beta-barrel domain"/>
    <property type="match status" value="1"/>
</dbReference>
<dbReference type="InterPro" id="IPR008969">
    <property type="entry name" value="CarboxyPept-like_regulatory"/>
</dbReference>
<feature type="chain" id="PRO_5011503347" evidence="10">
    <location>
        <begin position="21"/>
        <end position="763"/>
    </location>
</feature>
<dbReference type="Gene3D" id="2.170.130.10">
    <property type="entry name" value="TonB-dependent receptor, plug domain"/>
    <property type="match status" value="1"/>
</dbReference>
<evidence type="ECO:0000256" key="9">
    <source>
        <dbReference type="RuleBase" id="RU003357"/>
    </source>
</evidence>
<dbReference type="InterPro" id="IPR037066">
    <property type="entry name" value="Plug_dom_sf"/>
</dbReference>
<dbReference type="SUPFAM" id="SSF49464">
    <property type="entry name" value="Carboxypeptidase regulatory domain-like"/>
    <property type="match status" value="1"/>
</dbReference>
<keyword evidence="2 8" id="KW-0813">Transport</keyword>
<dbReference type="OrthoDB" id="9760333at2"/>
<comment type="similarity">
    <text evidence="8 9">Belongs to the TonB-dependent receptor family.</text>
</comment>
<keyword evidence="7 8" id="KW-0998">Cell outer membrane</keyword>
<dbReference type="Proteomes" id="UP000199021">
    <property type="component" value="Unassembled WGS sequence"/>
</dbReference>
<proteinExistence type="inferred from homology"/>
<feature type="domain" description="TonB-dependent receptor plug" evidence="12">
    <location>
        <begin position="121"/>
        <end position="226"/>
    </location>
</feature>
<dbReference type="GO" id="GO:0009279">
    <property type="term" value="C:cell outer membrane"/>
    <property type="evidence" value="ECO:0007669"/>
    <property type="project" value="UniProtKB-SubCell"/>
</dbReference>
<evidence type="ECO:0000256" key="4">
    <source>
        <dbReference type="ARBA" id="ARBA00022692"/>
    </source>
</evidence>
<dbReference type="Pfam" id="PF13715">
    <property type="entry name" value="CarbopepD_reg_2"/>
    <property type="match status" value="1"/>
</dbReference>
<dbReference type="EMBL" id="FOFB01000035">
    <property type="protein sequence ID" value="SER32590.1"/>
    <property type="molecule type" value="Genomic_DNA"/>
</dbReference>
<evidence type="ECO:0000256" key="6">
    <source>
        <dbReference type="ARBA" id="ARBA00023136"/>
    </source>
</evidence>
<keyword evidence="10" id="KW-0732">Signal</keyword>
<evidence type="ECO:0000259" key="11">
    <source>
        <dbReference type="Pfam" id="PF00593"/>
    </source>
</evidence>
<feature type="domain" description="TonB-dependent receptor-like beta-barrel" evidence="11">
    <location>
        <begin position="271"/>
        <end position="699"/>
    </location>
</feature>
<evidence type="ECO:0000313" key="14">
    <source>
        <dbReference type="Proteomes" id="UP000199021"/>
    </source>
</evidence>
<evidence type="ECO:0000256" key="10">
    <source>
        <dbReference type="SAM" id="SignalP"/>
    </source>
</evidence>
<keyword evidence="5 9" id="KW-0798">TonB box</keyword>
<keyword evidence="14" id="KW-1185">Reference proteome</keyword>
<dbReference type="InterPro" id="IPR000531">
    <property type="entry name" value="Beta-barrel_TonB"/>
</dbReference>
<dbReference type="SUPFAM" id="SSF56935">
    <property type="entry name" value="Porins"/>
    <property type="match status" value="1"/>
</dbReference>
<evidence type="ECO:0000256" key="8">
    <source>
        <dbReference type="PROSITE-ProRule" id="PRU01360"/>
    </source>
</evidence>
<accession>A0A1H9N968</accession>
<gene>
    <name evidence="13" type="ORF">SAMN05444359_13515</name>
</gene>
<dbReference type="GO" id="GO:0044718">
    <property type="term" value="P:siderophore transmembrane transport"/>
    <property type="evidence" value="ECO:0007669"/>
    <property type="project" value="TreeGrafter"/>
</dbReference>
<evidence type="ECO:0000256" key="2">
    <source>
        <dbReference type="ARBA" id="ARBA00022448"/>
    </source>
</evidence>
<dbReference type="Pfam" id="PF00593">
    <property type="entry name" value="TonB_dep_Rec_b-barrel"/>
    <property type="match status" value="1"/>
</dbReference>
<organism evidence="13 14">
    <name type="scientific">Neolewinella agarilytica</name>
    <dbReference type="NCBI Taxonomy" id="478744"/>
    <lineage>
        <taxon>Bacteria</taxon>
        <taxon>Pseudomonadati</taxon>
        <taxon>Bacteroidota</taxon>
        <taxon>Saprospiria</taxon>
        <taxon>Saprospirales</taxon>
        <taxon>Lewinellaceae</taxon>
        <taxon>Neolewinella</taxon>
    </lineage>
</organism>
<reference evidence="14" key="1">
    <citation type="submission" date="2016-10" db="EMBL/GenBank/DDBJ databases">
        <authorList>
            <person name="Varghese N."/>
            <person name="Submissions S."/>
        </authorList>
    </citation>
    <scope>NUCLEOTIDE SEQUENCE [LARGE SCALE GENOMIC DNA]</scope>
    <source>
        <strain evidence="14">DSM 24740</strain>
    </source>
</reference>
<dbReference type="InParanoid" id="A0A1H9N968"/>
<evidence type="ECO:0000256" key="1">
    <source>
        <dbReference type="ARBA" id="ARBA00004571"/>
    </source>
</evidence>
<dbReference type="STRING" id="478744.SAMN05444359_13515"/>
<comment type="subcellular location">
    <subcellularLocation>
        <location evidence="1 8">Cell outer membrane</location>
        <topology evidence="1 8">Multi-pass membrane protein</topology>
    </subcellularLocation>
</comment>
<dbReference type="RefSeq" id="WP_090172853.1">
    <property type="nucleotide sequence ID" value="NZ_FOFB01000035.1"/>
</dbReference>
<dbReference type="InterPro" id="IPR036942">
    <property type="entry name" value="Beta-barrel_TonB_sf"/>
</dbReference>
<dbReference type="Pfam" id="PF07715">
    <property type="entry name" value="Plug"/>
    <property type="match status" value="1"/>
</dbReference>
<dbReference type="GO" id="GO:0015344">
    <property type="term" value="F:siderophore uptake transmembrane transporter activity"/>
    <property type="evidence" value="ECO:0007669"/>
    <property type="project" value="TreeGrafter"/>
</dbReference>
<dbReference type="Gene3D" id="2.60.40.1120">
    <property type="entry name" value="Carboxypeptidase-like, regulatory domain"/>
    <property type="match status" value="1"/>
</dbReference>
<evidence type="ECO:0000313" key="13">
    <source>
        <dbReference type="EMBL" id="SER32590.1"/>
    </source>
</evidence>
<evidence type="ECO:0000256" key="5">
    <source>
        <dbReference type="ARBA" id="ARBA00023077"/>
    </source>
</evidence>
<keyword evidence="3 8" id="KW-1134">Transmembrane beta strand</keyword>
<dbReference type="InterPro" id="IPR012910">
    <property type="entry name" value="Plug_dom"/>
</dbReference>
<feature type="signal peptide" evidence="10">
    <location>
        <begin position="1"/>
        <end position="20"/>
    </location>
</feature>
<dbReference type="PROSITE" id="PS52016">
    <property type="entry name" value="TONB_DEPENDENT_REC_3"/>
    <property type="match status" value="1"/>
</dbReference>
<dbReference type="PANTHER" id="PTHR30069">
    <property type="entry name" value="TONB-DEPENDENT OUTER MEMBRANE RECEPTOR"/>
    <property type="match status" value="1"/>
</dbReference>
<evidence type="ECO:0000256" key="7">
    <source>
        <dbReference type="ARBA" id="ARBA00023237"/>
    </source>
</evidence>
<keyword evidence="6 8" id="KW-0472">Membrane</keyword>
<dbReference type="PANTHER" id="PTHR30069:SF57">
    <property type="entry name" value="TONB-DEPENDENT RECEPTOR"/>
    <property type="match status" value="1"/>
</dbReference>
<keyword evidence="13" id="KW-0675">Receptor</keyword>
<sequence length="763" mass="84513">MSLFFRLLLLVHLLSFCLSAQQSSISGLVTDAEGAGIPMATIALQANDGGVVADVDGNFKISGLSAGQYTLSISALGYTKQGIKVSLKGGETKILEIQLEESSAMLDQVVVTGTMKAVSRANSPVPVEVYTAEFFRANPAPSVFESLQNVNGVRPQLNCAVCNTGDIHINGLEGPYTMVLIDGMPIVSGLSTVYGLTGIPQSMIARTEVVKGPASTLYGSEAVGGVINVITLDPEEAPVVAADVMVSGWGEVNTDLGLRARVGERAHSLLGINYFNYQQPKDNNGDGFTDVTLQDRISVFNKWSFDRKNGKLFTLAGRYVYEDRFGGELNWDKGLHRGGNEVYGESIYTNRWETFGTYQLPTRENLTFQFSANGHDQNSVYGETVYIAQQYVGFGQLTWNKTLGSHNLLMGSSYRYTWYDDNTPVTAGFGDDANVNQPSRIHLPGAFLQDEWRLNDHHTLLMGLRYDHNSLHGNILTPRLNYKWNSKHNIDVFRLSLGNGYRVANVFTEDHAALSGAREVIFAEELLPERSWNANLNYVRKFYTQSKSVIGLDATAFYTFFNNRILPDYETDVNAIIYANLEGSAVSRGVSLSLDWSTAGGTNVNLGATLQDVFTEEDGVRDRQLLTETFSAVWRISVPWLTRHLKFDYTGNVYGPMDLPLLGELDQRLAQSPWFSIQNLQATKTFANGMEIYGGIKNLLNYTPPANSIARSFDPFDRDVDFAEDGSVIPTANNPQALAFDPTYVYASNQGRRWFWGWRWALR</sequence>
<evidence type="ECO:0000259" key="12">
    <source>
        <dbReference type="Pfam" id="PF07715"/>
    </source>
</evidence>
<evidence type="ECO:0000256" key="3">
    <source>
        <dbReference type="ARBA" id="ARBA00022452"/>
    </source>
</evidence>
<keyword evidence="4 8" id="KW-0812">Transmembrane</keyword>
<dbReference type="InterPro" id="IPR039426">
    <property type="entry name" value="TonB-dep_rcpt-like"/>
</dbReference>
<protein>
    <submittedName>
        <fullName evidence="13">Outer membrane receptor for ferrienterochelin and colicins</fullName>
    </submittedName>
</protein>